<dbReference type="Proteomes" id="UP000682802">
    <property type="component" value="Chromosome 1"/>
</dbReference>
<sequence>MRTYYSNLFISAFMSIALLFSCTSEEVIPQDNDAELETPEEESPVEESADIDLGDGTVFNRDNFITSFNQIRFDGEVEDFYLWSYSHNKDENGNLISSEINYSLIGEFGNSFQTVEHISEGNVILSSIVKGETLVDYYQIQYNIKYTYDNNGFIIGSEIEYTRENSTDISINKWSYEYNEEGLLTKATLLESTFFEEGTQSESFELKYNSENQVIAISRFKNNEEFGSYSYEYENDKIKNRSSSSPNTENSFVYNYTYDSEERVASLLLKEIVPQLNLIEEYENTYTYSSDTYEIEYSKNGLLDYIITYKSKEVRLKLSDYTYDESSNYISLDKRFYNEDFGYSRVELYEGTFETPELVRAVNYLDYVIIDFINIYKKSIEIYDSSNTLVYTMILQQDNTIEVKDNVGNVVNNDDVLNEYKDNLEYGWYTY</sequence>
<evidence type="ECO:0000313" key="1">
    <source>
        <dbReference type="EMBL" id="QWG05581.1"/>
    </source>
</evidence>
<evidence type="ECO:0008006" key="3">
    <source>
        <dbReference type="Google" id="ProtNLM"/>
    </source>
</evidence>
<proteinExistence type="predicted"/>
<reference evidence="1 2" key="1">
    <citation type="submission" date="2021-05" db="EMBL/GenBank/DDBJ databases">
        <title>Comparative genomic studies on the polysaccharide-degrading batcterial strains of the Flammeovirga genus.</title>
        <authorList>
            <person name="Zewei F."/>
            <person name="Zheng Z."/>
            <person name="Yu L."/>
            <person name="Ruyue G."/>
            <person name="Yanhong M."/>
            <person name="Yuanyuan C."/>
            <person name="Jingyan G."/>
            <person name="Wenjun H."/>
        </authorList>
    </citation>
    <scope>NUCLEOTIDE SEQUENCE [LARGE SCALE GENOMIC DNA]</scope>
    <source>
        <strain evidence="1 2">YS10</strain>
    </source>
</reference>
<organism evidence="1 2">
    <name type="scientific">Flammeovirga kamogawensis</name>
    <dbReference type="NCBI Taxonomy" id="373891"/>
    <lineage>
        <taxon>Bacteria</taxon>
        <taxon>Pseudomonadati</taxon>
        <taxon>Bacteroidota</taxon>
        <taxon>Cytophagia</taxon>
        <taxon>Cytophagales</taxon>
        <taxon>Flammeovirgaceae</taxon>
        <taxon>Flammeovirga</taxon>
    </lineage>
</organism>
<name>A0ABX8GPN3_9BACT</name>
<dbReference type="PROSITE" id="PS51257">
    <property type="entry name" value="PROKAR_LIPOPROTEIN"/>
    <property type="match status" value="1"/>
</dbReference>
<accession>A0ABX8GPN3</accession>
<gene>
    <name evidence="1" type="ORF">KM029_09315</name>
</gene>
<protein>
    <recommendedName>
        <fullName evidence="3">DUF4595 domain-containing protein</fullName>
    </recommendedName>
</protein>
<evidence type="ECO:0000313" key="2">
    <source>
        <dbReference type="Proteomes" id="UP000682802"/>
    </source>
</evidence>
<dbReference type="RefSeq" id="WP_144073028.1">
    <property type="nucleotide sequence ID" value="NZ_CP076128.1"/>
</dbReference>
<keyword evidence="2" id="KW-1185">Reference proteome</keyword>
<dbReference type="EMBL" id="CP076128">
    <property type="protein sequence ID" value="QWG05581.1"/>
    <property type="molecule type" value="Genomic_DNA"/>
</dbReference>